<dbReference type="Gene3D" id="3.10.620.30">
    <property type="match status" value="1"/>
</dbReference>
<gene>
    <name evidence="2" type="ORF">SAMN06296008_10245</name>
</gene>
<sequence length="309" mass="34821">MKLDILHETVYDYDFPVDITQHLAHLKPNDCLGQRVLSTRVTVSPEPDYFEDRTDIFGNINTFFSIGSRHTRLKTVAKSLIETDSANATVPQDLFSPSWEEVRHHHRYHAHQPIVAAADFIFASPMILFHDDFLDFAKDCFTAKASILEATVALMQKIHHELQYETAATDVTTRAIDSLKSRQGVCQDFAHIMISCLRMLGLPAQYISGYMLTHPPPGKPRLIGSDASHAWVATYIPPMNGFMQAGWFHFDPTNNRWGRHAPSEEYVILSRGRDYADVSPIRGVIHGGGNHRLSVAVTVLPVNDKLLFV</sequence>
<dbReference type="Proteomes" id="UP000192708">
    <property type="component" value="Unassembled WGS sequence"/>
</dbReference>
<evidence type="ECO:0000313" key="2">
    <source>
        <dbReference type="EMBL" id="SMC31878.1"/>
    </source>
</evidence>
<dbReference type="EMBL" id="FWXJ01000002">
    <property type="protein sequence ID" value="SMC31878.1"/>
    <property type="molecule type" value="Genomic_DNA"/>
</dbReference>
<dbReference type="SMART" id="SM00460">
    <property type="entry name" value="TGc"/>
    <property type="match status" value="1"/>
</dbReference>
<dbReference type="RefSeq" id="WP_084282278.1">
    <property type="nucleotide sequence ID" value="NZ_FWXJ01000002.1"/>
</dbReference>
<dbReference type="SUPFAM" id="SSF54001">
    <property type="entry name" value="Cysteine proteinases"/>
    <property type="match status" value="1"/>
</dbReference>
<feature type="domain" description="Transglutaminase-like" evidence="1">
    <location>
        <begin position="178"/>
        <end position="254"/>
    </location>
</feature>
<dbReference type="InterPro" id="IPR013589">
    <property type="entry name" value="Bac_transglu_N"/>
</dbReference>
<accession>A0A1W1Y823</accession>
<dbReference type="PANTHER" id="PTHR33490">
    <property type="entry name" value="BLR5614 PROTEIN-RELATED"/>
    <property type="match status" value="1"/>
</dbReference>
<dbReference type="AlphaFoldDB" id="A0A1W1Y823"/>
<dbReference type="OrthoDB" id="5438043at2"/>
<dbReference type="Pfam" id="PF01841">
    <property type="entry name" value="Transglut_core"/>
    <property type="match status" value="1"/>
</dbReference>
<proteinExistence type="predicted"/>
<dbReference type="InterPro" id="IPR002931">
    <property type="entry name" value="Transglutaminase-like"/>
</dbReference>
<dbReference type="STRING" id="1938817.SAMN06296008_10245"/>
<evidence type="ECO:0000313" key="3">
    <source>
        <dbReference type="Proteomes" id="UP000192708"/>
    </source>
</evidence>
<dbReference type="InterPro" id="IPR038765">
    <property type="entry name" value="Papain-like_cys_pep_sf"/>
</dbReference>
<dbReference type="Pfam" id="PF08379">
    <property type="entry name" value="Bact_transglu_N"/>
    <property type="match status" value="1"/>
</dbReference>
<reference evidence="2 3" key="1">
    <citation type="submission" date="2017-04" db="EMBL/GenBank/DDBJ databases">
        <authorList>
            <person name="Afonso C.L."/>
            <person name="Miller P.J."/>
            <person name="Scott M.A."/>
            <person name="Spackman E."/>
            <person name="Goraichik I."/>
            <person name="Dimitrov K.M."/>
            <person name="Suarez D.L."/>
            <person name="Swayne D.E."/>
        </authorList>
    </citation>
    <scope>NUCLEOTIDE SEQUENCE [LARGE SCALE GENOMIC DNA]</scope>
    <source>
        <strain evidence="2 3">VK13</strain>
    </source>
</reference>
<organism evidence="2 3">
    <name type="scientific">Polynucleobacter kasalickyi</name>
    <dbReference type="NCBI Taxonomy" id="1938817"/>
    <lineage>
        <taxon>Bacteria</taxon>
        <taxon>Pseudomonadati</taxon>
        <taxon>Pseudomonadota</taxon>
        <taxon>Betaproteobacteria</taxon>
        <taxon>Burkholderiales</taxon>
        <taxon>Burkholderiaceae</taxon>
        <taxon>Polynucleobacter</taxon>
    </lineage>
</organism>
<protein>
    <submittedName>
        <fullName evidence="2">Transglutaminase-like enzyme, putative cysteine protease</fullName>
    </submittedName>
</protein>
<name>A0A1W1Y823_9BURK</name>
<keyword evidence="3" id="KW-1185">Reference proteome</keyword>
<keyword evidence="2" id="KW-0378">Hydrolase</keyword>
<dbReference type="PANTHER" id="PTHR33490:SF7">
    <property type="entry name" value="BLR2979 PROTEIN"/>
    <property type="match status" value="1"/>
</dbReference>
<keyword evidence="2" id="KW-0645">Protease</keyword>
<dbReference type="GO" id="GO:0008233">
    <property type="term" value="F:peptidase activity"/>
    <property type="evidence" value="ECO:0007669"/>
    <property type="project" value="UniProtKB-KW"/>
</dbReference>
<evidence type="ECO:0000259" key="1">
    <source>
        <dbReference type="SMART" id="SM00460"/>
    </source>
</evidence>
<dbReference type="GO" id="GO:0006508">
    <property type="term" value="P:proteolysis"/>
    <property type="evidence" value="ECO:0007669"/>
    <property type="project" value="UniProtKB-KW"/>
</dbReference>